<dbReference type="PANTHER" id="PTHR43289:SF6">
    <property type="entry name" value="SERINE_THREONINE-PROTEIN KINASE NEKL-3"/>
    <property type="match status" value="1"/>
</dbReference>
<evidence type="ECO:0000256" key="5">
    <source>
        <dbReference type="PROSITE-ProRule" id="PRU10141"/>
    </source>
</evidence>
<feature type="compositionally biased region" description="Polar residues" evidence="6">
    <location>
        <begin position="1"/>
        <end position="11"/>
    </location>
</feature>
<accession>A0A0C2D5S3</accession>
<dbReference type="Gene3D" id="3.30.200.20">
    <property type="entry name" value="Phosphorylase Kinase, domain 1"/>
    <property type="match status" value="1"/>
</dbReference>
<organism evidence="8 9">
    <name type="scientific">Enhygromyxa salina</name>
    <dbReference type="NCBI Taxonomy" id="215803"/>
    <lineage>
        <taxon>Bacteria</taxon>
        <taxon>Pseudomonadati</taxon>
        <taxon>Myxococcota</taxon>
        <taxon>Polyangia</taxon>
        <taxon>Nannocystales</taxon>
        <taxon>Nannocystaceae</taxon>
        <taxon>Enhygromyxa</taxon>
    </lineage>
</organism>
<dbReference type="Pfam" id="PF00069">
    <property type="entry name" value="Pkinase"/>
    <property type="match status" value="1"/>
</dbReference>
<dbReference type="Gene3D" id="1.25.40.10">
    <property type="entry name" value="Tetratricopeptide repeat domain"/>
    <property type="match status" value="3"/>
</dbReference>
<dbReference type="PROSITE" id="PS00107">
    <property type="entry name" value="PROTEIN_KINASE_ATP"/>
    <property type="match status" value="1"/>
</dbReference>
<evidence type="ECO:0000256" key="3">
    <source>
        <dbReference type="ARBA" id="ARBA00022777"/>
    </source>
</evidence>
<keyword evidence="8" id="KW-0723">Serine/threonine-protein kinase</keyword>
<keyword evidence="2 5" id="KW-0547">Nucleotide-binding</keyword>
<evidence type="ECO:0000256" key="4">
    <source>
        <dbReference type="ARBA" id="ARBA00022840"/>
    </source>
</evidence>
<dbReference type="InterPro" id="IPR011009">
    <property type="entry name" value="Kinase-like_dom_sf"/>
</dbReference>
<keyword evidence="4 5" id="KW-0067">ATP-binding</keyword>
<dbReference type="CDD" id="cd14014">
    <property type="entry name" value="STKc_PknB_like"/>
    <property type="match status" value="1"/>
</dbReference>
<dbReference type="InterPro" id="IPR000719">
    <property type="entry name" value="Prot_kinase_dom"/>
</dbReference>
<gene>
    <name evidence="8" type="ORF">DB30_03632</name>
</gene>
<dbReference type="Proteomes" id="UP000031599">
    <property type="component" value="Unassembled WGS sequence"/>
</dbReference>
<name>A0A0C2D5S3_9BACT</name>
<dbReference type="RefSeq" id="WP_052548617.1">
    <property type="nucleotide sequence ID" value="NZ_JMCC02000029.1"/>
</dbReference>
<dbReference type="InterPro" id="IPR011990">
    <property type="entry name" value="TPR-like_helical_dom_sf"/>
</dbReference>
<comment type="caution">
    <text evidence="8">The sequence shown here is derived from an EMBL/GenBank/DDBJ whole genome shotgun (WGS) entry which is preliminary data.</text>
</comment>
<reference evidence="8 9" key="1">
    <citation type="submission" date="2014-12" db="EMBL/GenBank/DDBJ databases">
        <title>Genome assembly of Enhygromyxa salina DSM 15201.</title>
        <authorList>
            <person name="Sharma G."/>
            <person name="Subramanian S."/>
        </authorList>
    </citation>
    <scope>NUCLEOTIDE SEQUENCE [LARGE SCALE GENOMIC DNA]</scope>
    <source>
        <strain evidence="8 9">DSM 15201</strain>
    </source>
</reference>
<dbReference type="SUPFAM" id="SSF48452">
    <property type="entry name" value="TPR-like"/>
    <property type="match status" value="3"/>
</dbReference>
<dbReference type="InterPro" id="IPR019734">
    <property type="entry name" value="TPR_rpt"/>
</dbReference>
<evidence type="ECO:0000313" key="9">
    <source>
        <dbReference type="Proteomes" id="UP000031599"/>
    </source>
</evidence>
<evidence type="ECO:0000256" key="1">
    <source>
        <dbReference type="ARBA" id="ARBA00022679"/>
    </source>
</evidence>
<feature type="binding site" evidence="5">
    <location>
        <position position="114"/>
    </location>
    <ligand>
        <name>ATP</name>
        <dbReference type="ChEBI" id="CHEBI:30616"/>
    </ligand>
</feature>
<dbReference type="Pfam" id="PF13424">
    <property type="entry name" value="TPR_12"/>
    <property type="match status" value="3"/>
</dbReference>
<sequence length="943" mass="103867">MAKLSKVTTDGESSREPRPSLERTQSDSDQHHGRDGHELLAEAGLGTMPRAAPVRVAALDAEHLRNAVASRLFGTAAEPVKIGKFTVLKRLGAGGMGVVYAAYDTELDRKIAIKLLRGVDEEGAHITRLKREAQALAKLSHPNVVHVYEIGTFRSQVFVAMEFIEGVTLRDWEPKDQPGVVQLIVEKFSEAGRGLAAAHAAGLVHRDFKPDNALVGDDGRVRVLDFGLARGLDEQEQPGESTLDQSHELLESHDSTLRQPLTRTGAILGTPAYMAPEQHIGNRADARSDQFAFCVALWEKLHGQRPFRANGLRQLAMKVLEGRIEEPEHSRHAVPQWLRRAIERGMSVDPEQRWPDMNALLAALAVDPRKRRRWLVAGGLLATLALGGTGWALTRDPPPSPCEGGERELVGVWDDEIRGRVHASFSATNAPYAENAWLGTSRHLDAYADEWVIMHREVCEASVVRQEESPELFGRKMVCLGQRLTELEQLTKLLVDVDADVLSRAVVAASSLARIESCADERSLFSDVDDERLDELERLLASANGRKSLGKYNEGLDIAQQALALAQAIGTPHGEARALLLLGDLQSKRRKTPEAKQSLREALRRADVAGDDATRVEALTQLMRVSFLEHDLEAGEALADDARAALARLGDAPLLEADFYLHYASLALARGENQRAGEYHRRALAIREAQLGADHPEVAISLTNISNALLAQGEHQLSEQMARQALVIFEAQLGSDHPYTAASQNNLGNSLLEQGRHITWSDPKRARPYFEEAVEHYRKAVKIREANSDGEHPSVAVNLHNLAEAQRWLGDYADARQDLERSLEIKRKHMDEDHPSVMLTVTALGRVLTELGEYEAALALLRPTADPSKQQERSPDVIAESLFALARAVQLAASDAASDADRKQATIEAHALATQARADYLEAGEDFRGEREQVERWLAANPI</sequence>
<keyword evidence="3 8" id="KW-0418">Kinase</keyword>
<dbReference type="SMART" id="SM00028">
    <property type="entry name" value="TPR"/>
    <property type="match status" value="6"/>
</dbReference>
<dbReference type="PANTHER" id="PTHR43289">
    <property type="entry name" value="MITOGEN-ACTIVATED PROTEIN KINASE KINASE KINASE 20-RELATED"/>
    <property type="match status" value="1"/>
</dbReference>
<feature type="compositionally biased region" description="Basic and acidic residues" evidence="6">
    <location>
        <begin position="12"/>
        <end position="34"/>
    </location>
</feature>
<dbReference type="AlphaFoldDB" id="A0A0C2D5S3"/>
<keyword evidence="1" id="KW-0808">Transferase</keyword>
<proteinExistence type="predicted"/>
<dbReference type="SUPFAM" id="SSF56112">
    <property type="entry name" value="Protein kinase-like (PK-like)"/>
    <property type="match status" value="1"/>
</dbReference>
<dbReference type="GO" id="GO:0005524">
    <property type="term" value="F:ATP binding"/>
    <property type="evidence" value="ECO:0007669"/>
    <property type="project" value="UniProtKB-UniRule"/>
</dbReference>
<feature type="region of interest" description="Disordered" evidence="6">
    <location>
        <begin position="1"/>
        <end position="34"/>
    </location>
</feature>
<dbReference type="Gene3D" id="1.10.510.10">
    <property type="entry name" value="Transferase(Phosphotransferase) domain 1"/>
    <property type="match status" value="1"/>
</dbReference>
<feature type="domain" description="Protein kinase" evidence="7">
    <location>
        <begin position="85"/>
        <end position="375"/>
    </location>
</feature>
<dbReference type="InterPro" id="IPR017441">
    <property type="entry name" value="Protein_kinase_ATP_BS"/>
</dbReference>
<evidence type="ECO:0000313" key="8">
    <source>
        <dbReference type="EMBL" id="KIG17035.1"/>
    </source>
</evidence>
<dbReference type="GO" id="GO:0004674">
    <property type="term" value="F:protein serine/threonine kinase activity"/>
    <property type="evidence" value="ECO:0007669"/>
    <property type="project" value="UniProtKB-KW"/>
</dbReference>
<evidence type="ECO:0000256" key="2">
    <source>
        <dbReference type="ARBA" id="ARBA00022741"/>
    </source>
</evidence>
<dbReference type="PROSITE" id="PS50011">
    <property type="entry name" value="PROTEIN_KINASE_DOM"/>
    <property type="match status" value="1"/>
</dbReference>
<dbReference type="EMBL" id="JMCC02000029">
    <property type="protein sequence ID" value="KIG17035.1"/>
    <property type="molecule type" value="Genomic_DNA"/>
</dbReference>
<evidence type="ECO:0000259" key="7">
    <source>
        <dbReference type="PROSITE" id="PS50011"/>
    </source>
</evidence>
<protein>
    <submittedName>
        <fullName evidence="8">Serine/threonine protein kinase</fullName>
    </submittedName>
</protein>
<evidence type="ECO:0000256" key="6">
    <source>
        <dbReference type="SAM" id="MobiDB-lite"/>
    </source>
</evidence>